<evidence type="ECO:0000313" key="2">
    <source>
        <dbReference type="EMBL" id="CAB4126171.1"/>
    </source>
</evidence>
<accession>A0A6J5KVW8</accession>
<feature type="region of interest" description="Disordered" evidence="1">
    <location>
        <begin position="27"/>
        <end position="49"/>
    </location>
</feature>
<proteinExistence type="predicted"/>
<evidence type="ECO:0000256" key="1">
    <source>
        <dbReference type="SAM" id="MobiDB-lite"/>
    </source>
</evidence>
<organism evidence="2">
    <name type="scientific">uncultured Caudovirales phage</name>
    <dbReference type="NCBI Taxonomy" id="2100421"/>
    <lineage>
        <taxon>Viruses</taxon>
        <taxon>Duplodnaviria</taxon>
        <taxon>Heunggongvirae</taxon>
        <taxon>Uroviricota</taxon>
        <taxon>Caudoviricetes</taxon>
        <taxon>Peduoviridae</taxon>
        <taxon>Maltschvirus</taxon>
        <taxon>Maltschvirus maltsch</taxon>
    </lineage>
</organism>
<sequence length="102" mass="11267">MKMNETIQQNQGLSPPKLICNQGVASSKLAGGTNKNNGLRDTSEKSRTGSRTGYGVYYLEAWGKSWRIVDVKRGWGYADSVCVCMAREDALRILHLLTEAQS</sequence>
<name>A0A6J5KVW8_9CAUD</name>
<gene>
    <name evidence="2" type="ORF">UFOVP68_33</name>
</gene>
<reference evidence="2" key="1">
    <citation type="submission" date="2020-04" db="EMBL/GenBank/DDBJ databases">
        <authorList>
            <person name="Chiriac C."/>
            <person name="Salcher M."/>
            <person name="Ghai R."/>
            <person name="Kavagutti S V."/>
        </authorList>
    </citation>
    <scope>NUCLEOTIDE SEQUENCE</scope>
</reference>
<dbReference type="EMBL" id="LR796191">
    <property type="protein sequence ID" value="CAB4126171.1"/>
    <property type="molecule type" value="Genomic_DNA"/>
</dbReference>
<protein>
    <submittedName>
        <fullName evidence="2">Uncharacterized protein</fullName>
    </submittedName>
</protein>